<evidence type="ECO:0000313" key="3">
    <source>
        <dbReference type="Proteomes" id="UP000321513"/>
    </source>
</evidence>
<reference evidence="2 3" key="1">
    <citation type="submission" date="2019-07" db="EMBL/GenBank/DDBJ databases">
        <title>Whole genome shotgun sequence of Segetibacter aerophilus NBRC 106135.</title>
        <authorList>
            <person name="Hosoyama A."/>
            <person name="Uohara A."/>
            <person name="Ohji S."/>
            <person name="Ichikawa N."/>
        </authorList>
    </citation>
    <scope>NUCLEOTIDE SEQUENCE [LARGE SCALE GENOMIC DNA]</scope>
    <source>
        <strain evidence="2 3">NBRC 106135</strain>
    </source>
</reference>
<name>A0A512B8C3_9BACT</name>
<organism evidence="2 3">
    <name type="scientific">Segetibacter aerophilus</name>
    <dbReference type="NCBI Taxonomy" id="670293"/>
    <lineage>
        <taxon>Bacteria</taxon>
        <taxon>Pseudomonadati</taxon>
        <taxon>Bacteroidota</taxon>
        <taxon>Chitinophagia</taxon>
        <taxon>Chitinophagales</taxon>
        <taxon>Chitinophagaceae</taxon>
        <taxon>Segetibacter</taxon>
    </lineage>
</organism>
<dbReference type="Proteomes" id="UP000321513">
    <property type="component" value="Unassembled WGS sequence"/>
</dbReference>
<evidence type="ECO:0000259" key="1">
    <source>
        <dbReference type="Pfam" id="PF13619"/>
    </source>
</evidence>
<dbReference type="EMBL" id="BJYT01000002">
    <property type="protein sequence ID" value="GEO08208.1"/>
    <property type="molecule type" value="Genomic_DNA"/>
</dbReference>
<keyword evidence="3" id="KW-1185">Reference proteome</keyword>
<dbReference type="AlphaFoldDB" id="A0A512B8C3"/>
<sequence length="67" mass="7504">MPSTVILKSSYSAETKTLTITFVSGLVYNYKDVPEETYRAMITSGSKGIYFNNHIKGKYAFEKVGVQ</sequence>
<comment type="caution">
    <text evidence="2">The sequence shown here is derived from an EMBL/GenBank/DDBJ whole genome shotgun (WGS) entry which is preliminary data.</text>
</comment>
<dbReference type="OrthoDB" id="8450910at2"/>
<proteinExistence type="predicted"/>
<accession>A0A512B8C3</accession>
<protein>
    <recommendedName>
        <fullName evidence="1">KTSC domain-containing protein</fullName>
    </recommendedName>
</protein>
<evidence type="ECO:0000313" key="2">
    <source>
        <dbReference type="EMBL" id="GEO08208.1"/>
    </source>
</evidence>
<dbReference type="InterPro" id="IPR025309">
    <property type="entry name" value="KTSC_dom"/>
</dbReference>
<feature type="domain" description="KTSC" evidence="1">
    <location>
        <begin position="3"/>
        <end position="59"/>
    </location>
</feature>
<gene>
    <name evidence="2" type="ORF">SAE01_07040</name>
</gene>
<dbReference type="Pfam" id="PF13619">
    <property type="entry name" value="KTSC"/>
    <property type="match status" value="1"/>
</dbReference>
<dbReference type="RefSeq" id="WP_147202286.1">
    <property type="nucleotide sequence ID" value="NZ_BJYT01000002.1"/>
</dbReference>